<dbReference type="InterPro" id="IPR048166">
    <property type="entry name" value="VVA0879-like"/>
</dbReference>
<proteinExistence type="predicted"/>
<dbReference type="AlphaFoldDB" id="A0A1I0IF85"/>
<organism evidence="1 2">
    <name type="scientific">Salinibacillus kushneri</name>
    <dbReference type="NCBI Taxonomy" id="237682"/>
    <lineage>
        <taxon>Bacteria</taxon>
        <taxon>Bacillati</taxon>
        <taxon>Bacillota</taxon>
        <taxon>Bacilli</taxon>
        <taxon>Bacillales</taxon>
        <taxon>Bacillaceae</taxon>
        <taxon>Salinibacillus</taxon>
    </lineage>
</organism>
<dbReference type="NCBIfam" id="NF041591">
    <property type="entry name" value="CxxC_VVA0879"/>
    <property type="match status" value="1"/>
</dbReference>
<gene>
    <name evidence="1" type="ORF">SAMN05421676_11245</name>
</gene>
<accession>A0A1I0IF85</accession>
<evidence type="ECO:0000313" key="2">
    <source>
        <dbReference type="Proteomes" id="UP000199095"/>
    </source>
</evidence>
<sequence>MEKLTLNEWLEEGSKLFGENKLKWKFKCPACGHLASIEDFVEHDADPNDAYQKCIGRVNGKGTKNQTDLGHGCNWAAYGLFGTLDKGRTVISEDGDEVSVFDFALSEEAV</sequence>
<dbReference type="STRING" id="237682.SAMN05421676_11245"/>
<evidence type="ECO:0000313" key="1">
    <source>
        <dbReference type="EMBL" id="SET95427.1"/>
    </source>
</evidence>
<keyword evidence="2" id="KW-1185">Reference proteome</keyword>
<reference evidence="2" key="1">
    <citation type="submission" date="2016-10" db="EMBL/GenBank/DDBJ databases">
        <authorList>
            <person name="Varghese N."/>
            <person name="Submissions S."/>
        </authorList>
    </citation>
    <scope>NUCLEOTIDE SEQUENCE [LARGE SCALE GENOMIC DNA]</scope>
    <source>
        <strain evidence="2">CGMCC 1.3566</strain>
    </source>
</reference>
<dbReference type="EMBL" id="FOHJ01000012">
    <property type="protein sequence ID" value="SET95427.1"/>
    <property type="molecule type" value="Genomic_DNA"/>
</dbReference>
<protein>
    <submittedName>
        <fullName evidence="1">Uncharacterized protein</fullName>
    </submittedName>
</protein>
<dbReference type="OrthoDB" id="4205004at2"/>
<dbReference type="Proteomes" id="UP000199095">
    <property type="component" value="Unassembled WGS sequence"/>
</dbReference>
<dbReference type="RefSeq" id="WP_093137014.1">
    <property type="nucleotide sequence ID" value="NZ_FOHJ01000012.1"/>
</dbReference>
<name>A0A1I0IF85_9BACI</name>